<evidence type="ECO:0000256" key="1">
    <source>
        <dbReference type="SAM" id="Phobius"/>
    </source>
</evidence>
<gene>
    <name evidence="2" type="ORF">CP960_01420</name>
</gene>
<dbReference type="EMBL" id="NXIF01000006">
    <property type="protein sequence ID" value="PKI81998.1"/>
    <property type="molecule type" value="Genomic_DNA"/>
</dbReference>
<keyword evidence="1" id="KW-0812">Transmembrane</keyword>
<comment type="caution">
    <text evidence="2">The sequence shown here is derived from an EMBL/GenBank/DDBJ whole genome shotgun (WGS) entry which is preliminary data.</text>
</comment>
<evidence type="ECO:0000313" key="2">
    <source>
        <dbReference type="EMBL" id="PKI81998.1"/>
    </source>
</evidence>
<dbReference type="RefSeq" id="WP_101183450.1">
    <property type="nucleotide sequence ID" value="NZ_CP031218.1"/>
</dbReference>
<keyword evidence="1" id="KW-1133">Transmembrane helix</keyword>
<dbReference type="AlphaFoldDB" id="A0A2N1J601"/>
<keyword evidence="1" id="KW-0472">Membrane</keyword>
<dbReference type="Proteomes" id="UP000233248">
    <property type="component" value="Unassembled WGS sequence"/>
</dbReference>
<proteinExistence type="predicted"/>
<evidence type="ECO:0008006" key="4">
    <source>
        <dbReference type="Google" id="ProtNLM"/>
    </source>
</evidence>
<feature type="transmembrane region" description="Helical" evidence="1">
    <location>
        <begin position="12"/>
        <end position="35"/>
    </location>
</feature>
<keyword evidence="3" id="KW-1185">Reference proteome</keyword>
<sequence length="82" mass="9010">MSREKTTVDISITTARGSFITSCLCIICGFILMFVGSDNGLTELTVKTKDVTINFYSFVPGVVFTLFGAILAAWTVHRLIKK</sequence>
<evidence type="ECO:0000313" key="3">
    <source>
        <dbReference type="Proteomes" id="UP000233248"/>
    </source>
</evidence>
<feature type="transmembrane region" description="Helical" evidence="1">
    <location>
        <begin position="55"/>
        <end position="76"/>
    </location>
</feature>
<name>A0A2N1J601_9BACT</name>
<accession>A0A2N1J601</accession>
<dbReference type="KEGG" id="ahs:AHALO_1160"/>
<reference evidence="2 3" key="1">
    <citation type="submission" date="2017-09" db="EMBL/GenBank/DDBJ databases">
        <title>Genomics of the genus Arcobacter.</title>
        <authorList>
            <person name="Perez-Cataluna A."/>
            <person name="Figueras M.J."/>
            <person name="Salas-Masso N."/>
        </authorList>
    </citation>
    <scope>NUCLEOTIDE SEQUENCE [LARGE SCALE GENOMIC DNA]</scope>
    <source>
        <strain evidence="2 3">DSM 18005</strain>
    </source>
</reference>
<organism evidence="2 3">
    <name type="scientific">Malaciobacter halophilus</name>
    <dbReference type="NCBI Taxonomy" id="197482"/>
    <lineage>
        <taxon>Bacteria</taxon>
        <taxon>Pseudomonadati</taxon>
        <taxon>Campylobacterota</taxon>
        <taxon>Epsilonproteobacteria</taxon>
        <taxon>Campylobacterales</taxon>
        <taxon>Arcobacteraceae</taxon>
        <taxon>Malaciobacter</taxon>
    </lineage>
</organism>
<protein>
    <recommendedName>
        <fullName evidence="4">DUF3955 domain-containing protein</fullName>
    </recommendedName>
</protein>